<dbReference type="Gene3D" id="3.90.1170.50">
    <property type="entry name" value="Aldehyde oxidase/xanthine dehydrogenase, a/b hammerhead"/>
    <property type="match status" value="1"/>
</dbReference>
<gene>
    <name evidence="2" type="ORF">ACFOND_01075</name>
</gene>
<dbReference type="RefSeq" id="WP_290280941.1">
    <property type="nucleotide sequence ID" value="NZ_JAUFQI010000001.1"/>
</dbReference>
<dbReference type="Pfam" id="PF02738">
    <property type="entry name" value="MoCoBD_1"/>
    <property type="match status" value="1"/>
</dbReference>
<dbReference type="PANTHER" id="PTHR47495:SF2">
    <property type="entry name" value="ALDEHYDE DEHYDROGENASE"/>
    <property type="match status" value="1"/>
</dbReference>
<feature type="domain" description="Aldehyde oxidase/xanthine dehydrogenase a/b hammerhead" evidence="1">
    <location>
        <begin position="208"/>
        <end position="286"/>
    </location>
</feature>
<keyword evidence="3" id="KW-1185">Reference proteome</keyword>
<dbReference type="InterPro" id="IPR052516">
    <property type="entry name" value="N-heterocyclic_Hydroxylase"/>
</dbReference>
<dbReference type="SUPFAM" id="SSF56003">
    <property type="entry name" value="Molybdenum cofactor-binding domain"/>
    <property type="match status" value="2"/>
</dbReference>
<dbReference type="EMBL" id="JBHRYN010000003">
    <property type="protein sequence ID" value="MFC3700214.1"/>
    <property type="molecule type" value="Genomic_DNA"/>
</dbReference>
<sequence length="717" mass="77633">MSELNLNRRQFIQTSVAVAGAGLIVGCSSKNEVIMLHSDDAPNTQLNAWVHIAVTGTVTITVPSVEMGQGVKTSMAMIVADEMDADWSTVNVVIAPWNAQFNNPAMRNQITGGSTSISSFWLPMRQVGAVARQAMLAAAAKVWGVNTNQLITKNGQVFQGAQTLNYSELAEVAATLMIDVEDAQLKQPSDFNLIGKAVPRVDGLEKVTGQAEFGIDVNLPDMLVATVAQAPVFGGKLVSVNKDAAMKVKGVRDIVEVPNGIAVLADSYWQAKKGLAALAPKFDEGDEPLMSNADITKRLNEELDDIKVKVPKQAKQIVELAYEVPYLAHATMEPMTCTAYVQADRCDIWAPTQSQSQTGAIAEDITGLKQDEIFVHTTYLGGGFGRRGEADFVEQAVLASKAVGRPVKVIWSREEDTQHDYYRPATVARFQIGLDENNRIMHWGAQTASTSILKRLIKGGMPSFLKWIPVTKIIGDPVAEEGMKHVAYVEEPDYENKLVPLPIPVGFWRSVGHSSNGFFVESAIDEVAVAVGADPYQFRRNHLKDAREIAVMEKIKALSNWGKSDPGRVQGISLHKSFGTYIAEVVELSVSPEKEVTLHKITAVLDCGVVVNPDTVKAQIEGGIIFGLTAVAEGDITIEKGRVKQSNFHDYKMLKLDQIPEIVVEIILSAEAPSGIGEPGTPPIAAAMTNALFQATGERITSLPIAKHGYKIGRARG</sequence>
<dbReference type="PROSITE" id="PS51318">
    <property type="entry name" value="TAT"/>
    <property type="match status" value="1"/>
</dbReference>
<evidence type="ECO:0000313" key="2">
    <source>
        <dbReference type="EMBL" id="MFC3700214.1"/>
    </source>
</evidence>
<protein>
    <submittedName>
        <fullName evidence="2">Molybdopterin cofactor-binding domain-containing protein</fullName>
    </submittedName>
</protein>
<dbReference type="InterPro" id="IPR046867">
    <property type="entry name" value="AldOxase/xan_DH_MoCoBD2"/>
</dbReference>
<dbReference type="InterPro" id="IPR008274">
    <property type="entry name" value="AldOxase/xan_DH_MoCoBD1"/>
</dbReference>
<proteinExistence type="predicted"/>
<evidence type="ECO:0000259" key="1">
    <source>
        <dbReference type="SMART" id="SM01008"/>
    </source>
</evidence>
<name>A0ABV7WN14_9GAMM</name>
<dbReference type="InterPro" id="IPR012368">
    <property type="entry name" value="OxRdtase_Mopterin-bd_su_IorB"/>
</dbReference>
<evidence type="ECO:0000313" key="3">
    <source>
        <dbReference type="Proteomes" id="UP001595710"/>
    </source>
</evidence>
<dbReference type="Pfam" id="PF20256">
    <property type="entry name" value="MoCoBD_2"/>
    <property type="match status" value="2"/>
</dbReference>
<accession>A0ABV7WN14</accession>
<dbReference type="PIRSF" id="PIRSF036389">
    <property type="entry name" value="IOR_B"/>
    <property type="match status" value="1"/>
</dbReference>
<dbReference type="PANTHER" id="PTHR47495">
    <property type="entry name" value="ALDEHYDE DEHYDROGENASE"/>
    <property type="match status" value="1"/>
</dbReference>
<reference evidence="3" key="1">
    <citation type="journal article" date="2019" name="Int. J. Syst. Evol. Microbiol.">
        <title>The Global Catalogue of Microorganisms (GCM) 10K type strain sequencing project: providing services to taxonomists for standard genome sequencing and annotation.</title>
        <authorList>
            <consortium name="The Broad Institute Genomics Platform"/>
            <consortium name="The Broad Institute Genome Sequencing Center for Infectious Disease"/>
            <person name="Wu L."/>
            <person name="Ma J."/>
        </authorList>
    </citation>
    <scope>NUCLEOTIDE SEQUENCE [LARGE SCALE GENOMIC DNA]</scope>
    <source>
        <strain evidence="3">CECT 8288</strain>
    </source>
</reference>
<comment type="caution">
    <text evidence="2">The sequence shown here is derived from an EMBL/GenBank/DDBJ whole genome shotgun (WGS) entry which is preliminary data.</text>
</comment>
<dbReference type="InterPro" id="IPR006311">
    <property type="entry name" value="TAT_signal"/>
</dbReference>
<dbReference type="Proteomes" id="UP001595710">
    <property type="component" value="Unassembled WGS sequence"/>
</dbReference>
<dbReference type="SMART" id="SM01008">
    <property type="entry name" value="Ald_Xan_dh_C"/>
    <property type="match status" value="1"/>
</dbReference>
<dbReference type="Gene3D" id="3.30.365.10">
    <property type="entry name" value="Aldehyde oxidase/xanthine dehydrogenase, molybdopterin binding domain"/>
    <property type="match status" value="4"/>
</dbReference>
<dbReference type="InterPro" id="IPR000674">
    <property type="entry name" value="Ald_Oxase/Xan_DH_a/b"/>
</dbReference>
<dbReference type="InterPro" id="IPR037165">
    <property type="entry name" value="AldOxase/xan_DH_Mopterin-bd_sf"/>
</dbReference>
<organism evidence="2 3">
    <name type="scientific">Reinekea marina</name>
    <dbReference type="NCBI Taxonomy" id="1310421"/>
    <lineage>
        <taxon>Bacteria</taxon>
        <taxon>Pseudomonadati</taxon>
        <taxon>Pseudomonadota</taxon>
        <taxon>Gammaproteobacteria</taxon>
        <taxon>Oceanospirillales</taxon>
        <taxon>Saccharospirillaceae</taxon>
        <taxon>Reinekea</taxon>
    </lineage>
</organism>